<dbReference type="PANTHER" id="PTHR31840">
    <property type="entry name" value="COILED-COIL DOMAIN-CONTAINING PROTEIN 97"/>
    <property type="match status" value="1"/>
</dbReference>
<dbReference type="AlphaFoldDB" id="A0A6A6PRY0"/>
<protein>
    <submittedName>
        <fullName evidence="2">Coiled-coil domain-containing protein-domain-containing protein</fullName>
    </submittedName>
</protein>
<feature type="domain" description="CCD97-like C-terminal" evidence="1">
    <location>
        <begin position="82"/>
        <end position="119"/>
    </location>
</feature>
<accession>A0A6A6PRY0</accession>
<evidence type="ECO:0000313" key="3">
    <source>
        <dbReference type="Proteomes" id="UP000799767"/>
    </source>
</evidence>
<gene>
    <name evidence="2" type="ORF">BDY17DRAFT_230601</name>
</gene>
<evidence type="ECO:0000313" key="2">
    <source>
        <dbReference type="EMBL" id="KAF2482752.1"/>
    </source>
</evidence>
<organism evidence="2 3">
    <name type="scientific">Neohortaea acidophila</name>
    <dbReference type="NCBI Taxonomy" id="245834"/>
    <lineage>
        <taxon>Eukaryota</taxon>
        <taxon>Fungi</taxon>
        <taxon>Dikarya</taxon>
        <taxon>Ascomycota</taxon>
        <taxon>Pezizomycotina</taxon>
        <taxon>Dothideomycetes</taxon>
        <taxon>Dothideomycetidae</taxon>
        <taxon>Mycosphaerellales</taxon>
        <taxon>Teratosphaeriaceae</taxon>
        <taxon>Neohortaea</taxon>
    </lineage>
</organism>
<feature type="domain" description="CCD97-like C-terminal" evidence="1">
    <location>
        <begin position="4"/>
        <end position="71"/>
    </location>
</feature>
<dbReference type="InterPro" id="IPR040233">
    <property type="entry name" value="CCD97-like_C"/>
</dbReference>
<dbReference type="Proteomes" id="UP000799767">
    <property type="component" value="Unassembled WGS sequence"/>
</dbReference>
<sequence length="120" mass="14406">RIKNRRQRYLDLHPEYFKESSLELADPLLYDRLIRRFQTAAERESEGRLRGYSGILEANLVRSEAKLEALDHPDPNNPLIYRWSKWEEIMGLRFLRGDDADFDYATVDENDEYDHRDDED</sequence>
<dbReference type="OrthoDB" id="333176at2759"/>
<reference evidence="2" key="1">
    <citation type="journal article" date="2020" name="Stud. Mycol.">
        <title>101 Dothideomycetes genomes: a test case for predicting lifestyles and emergence of pathogens.</title>
        <authorList>
            <person name="Haridas S."/>
            <person name="Albert R."/>
            <person name="Binder M."/>
            <person name="Bloem J."/>
            <person name="Labutti K."/>
            <person name="Salamov A."/>
            <person name="Andreopoulos B."/>
            <person name="Baker S."/>
            <person name="Barry K."/>
            <person name="Bills G."/>
            <person name="Bluhm B."/>
            <person name="Cannon C."/>
            <person name="Castanera R."/>
            <person name="Culley D."/>
            <person name="Daum C."/>
            <person name="Ezra D."/>
            <person name="Gonzalez J."/>
            <person name="Henrissat B."/>
            <person name="Kuo A."/>
            <person name="Liang C."/>
            <person name="Lipzen A."/>
            <person name="Lutzoni F."/>
            <person name="Magnuson J."/>
            <person name="Mondo S."/>
            <person name="Nolan M."/>
            <person name="Ohm R."/>
            <person name="Pangilinan J."/>
            <person name="Park H.-J."/>
            <person name="Ramirez L."/>
            <person name="Alfaro M."/>
            <person name="Sun H."/>
            <person name="Tritt A."/>
            <person name="Yoshinaga Y."/>
            <person name="Zwiers L.-H."/>
            <person name="Turgeon B."/>
            <person name="Goodwin S."/>
            <person name="Spatafora J."/>
            <person name="Crous P."/>
            <person name="Grigoriev I."/>
        </authorList>
    </citation>
    <scope>NUCLEOTIDE SEQUENCE</scope>
    <source>
        <strain evidence="2">CBS 113389</strain>
    </source>
</reference>
<name>A0A6A6PRY0_9PEZI</name>
<dbReference type="PANTHER" id="PTHR31840:SF1">
    <property type="entry name" value="COILED-COIL DOMAIN-CONTAINING PROTEIN 97"/>
    <property type="match status" value="1"/>
</dbReference>
<dbReference type="GeneID" id="54471211"/>
<dbReference type="EMBL" id="MU001636">
    <property type="protein sequence ID" value="KAF2482752.1"/>
    <property type="molecule type" value="Genomic_DNA"/>
</dbReference>
<dbReference type="Pfam" id="PF09747">
    <property type="entry name" value="CCD97-like_C"/>
    <property type="match status" value="2"/>
</dbReference>
<keyword evidence="3" id="KW-1185">Reference proteome</keyword>
<dbReference type="RefSeq" id="XP_033589322.1">
    <property type="nucleotide sequence ID" value="XM_033730209.1"/>
</dbReference>
<evidence type="ECO:0000259" key="1">
    <source>
        <dbReference type="Pfam" id="PF09747"/>
    </source>
</evidence>
<dbReference type="InterPro" id="IPR018613">
    <property type="entry name" value="Ccdc97-like"/>
</dbReference>
<proteinExistence type="predicted"/>
<feature type="non-terminal residue" evidence="2">
    <location>
        <position position="1"/>
    </location>
</feature>
<feature type="non-terminal residue" evidence="2">
    <location>
        <position position="120"/>
    </location>
</feature>